<accession>A0A5J4VZ48</accession>
<reference evidence="3 4" key="1">
    <citation type="submission" date="2019-03" db="EMBL/GenBank/DDBJ databases">
        <title>Single cell metagenomics reveals metabolic interactions within the superorganism composed of flagellate Streblomastix strix and complex community of Bacteroidetes bacteria on its surface.</title>
        <authorList>
            <person name="Treitli S.C."/>
            <person name="Kolisko M."/>
            <person name="Husnik F."/>
            <person name="Keeling P."/>
            <person name="Hampl V."/>
        </authorList>
    </citation>
    <scope>NUCLEOTIDE SEQUENCE [LARGE SCALE GENOMIC DNA]</scope>
    <source>
        <strain evidence="3">ST1C</strain>
    </source>
</reference>
<evidence type="ECO:0000313" key="4">
    <source>
        <dbReference type="Proteomes" id="UP000324800"/>
    </source>
</evidence>
<proteinExistence type="predicted"/>
<dbReference type="Gene3D" id="1.10.238.10">
    <property type="entry name" value="EF-hand"/>
    <property type="match status" value="1"/>
</dbReference>
<evidence type="ECO:0000259" key="2">
    <source>
        <dbReference type="Pfam" id="PF16087"/>
    </source>
</evidence>
<protein>
    <recommendedName>
        <fullName evidence="2">DUF4817 domain-containing protein</fullName>
    </recommendedName>
</protein>
<name>A0A5J4VZ48_9EUKA</name>
<evidence type="ECO:0000313" key="3">
    <source>
        <dbReference type="EMBL" id="KAA6387828.1"/>
    </source>
</evidence>
<dbReference type="AlphaFoldDB" id="A0A5J4VZ48"/>
<dbReference type="Pfam" id="PF16087">
    <property type="entry name" value="DUF4817"/>
    <property type="match status" value="1"/>
</dbReference>
<comment type="caution">
    <text evidence="3">The sequence shown here is derived from an EMBL/GenBank/DDBJ whole genome shotgun (WGS) entry which is preliminary data.</text>
</comment>
<dbReference type="InterPro" id="IPR011992">
    <property type="entry name" value="EF-hand-dom_pair"/>
</dbReference>
<dbReference type="EMBL" id="SNRW01004224">
    <property type="protein sequence ID" value="KAA6387828.1"/>
    <property type="molecule type" value="Genomic_DNA"/>
</dbReference>
<feature type="region of interest" description="Disordered" evidence="1">
    <location>
        <begin position="1"/>
        <end position="23"/>
    </location>
</feature>
<evidence type="ECO:0000256" key="1">
    <source>
        <dbReference type="SAM" id="MobiDB-lite"/>
    </source>
</evidence>
<dbReference type="OrthoDB" id="272072at2759"/>
<dbReference type="InterPro" id="IPR032135">
    <property type="entry name" value="DUF4817"/>
</dbReference>
<feature type="domain" description="DUF4817" evidence="2">
    <location>
        <begin position="219"/>
        <end position="267"/>
    </location>
</feature>
<gene>
    <name evidence="3" type="ORF">EZS28_016645</name>
</gene>
<dbReference type="SUPFAM" id="SSF47473">
    <property type="entry name" value="EF-hand"/>
    <property type="match status" value="1"/>
</dbReference>
<organism evidence="3 4">
    <name type="scientific">Streblomastix strix</name>
    <dbReference type="NCBI Taxonomy" id="222440"/>
    <lineage>
        <taxon>Eukaryota</taxon>
        <taxon>Metamonada</taxon>
        <taxon>Preaxostyla</taxon>
        <taxon>Oxymonadida</taxon>
        <taxon>Streblomastigidae</taxon>
        <taxon>Streblomastix</taxon>
    </lineage>
</organism>
<dbReference type="Proteomes" id="UP000324800">
    <property type="component" value="Unassembled WGS sequence"/>
</dbReference>
<sequence>MRAFENQHQLDPAIQPPEKQPKPSAILWKRSEIILSEFIRTGLSRAKIILTRLELDTLELSFRVSPENGKIIYLEFIHVDSAFGAPPYMEMIPYLETQPASLRAFMPARSPDLAEHTVELAQKTMDQIITNLKDKSTKYGSVTHLKLQKQRERERFAEFMKDYDPLRTGLIARNRFISTLTLAKVEMSDREFEMLVDRFTDPNKRIEQEDFHQKSIGRSIKERIYAVKQFYKAGNSASILRTWPWKNKPDRRFIPRTVLKFEKTGSILDKTRKGRKKTATNIQKY</sequence>